<protein>
    <submittedName>
        <fullName evidence="1">Uncharacterized protein</fullName>
    </submittedName>
</protein>
<comment type="caution">
    <text evidence="1">The sequence shown here is derived from an EMBL/GenBank/DDBJ whole genome shotgun (WGS) entry which is preliminary data.</text>
</comment>
<organism evidence="1 2">
    <name type="scientific">Platanthera zijinensis</name>
    <dbReference type="NCBI Taxonomy" id="2320716"/>
    <lineage>
        <taxon>Eukaryota</taxon>
        <taxon>Viridiplantae</taxon>
        <taxon>Streptophyta</taxon>
        <taxon>Embryophyta</taxon>
        <taxon>Tracheophyta</taxon>
        <taxon>Spermatophyta</taxon>
        <taxon>Magnoliopsida</taxon>
        <taxon>Liliopsida</taxon>
        <taxon>Asparagales</taxon>
        <taxon>Orchidaceae</taxon>
        <taxon>Orchidoideae</taxon>
        <taxon>Orchideae</taxon>
        <taxon>Orchidinae</taxon>
        <taxon>Platanthera</taxon>
    </lineage>
</organism>
<keyword evidence="2" id="KW-1185">Reference proteome</keyword>
<reference evidence="1 2" key="1">
    <citation type="journal article" date="2022" name="Nat. Plants">
        <title>Genomes of leafy and leafless Platanthera orchids illuminate the evolution of mycoheterotrophy.</title>
        <authorList>
            <person name="Li M.H."/>
            <person name="Liu K.W."/>
            <person name="Li Z."/>
            <person name="Lu H.C."/>
            <person name="Ye Q.L."/>
            <person name="Zhang D."/>
            <person name="Wang J.Y."/>
            <person name="Li Y.F."/>
            <person name="Zhong Z.M."/>
            <person name="Liu X."/>
            <person name="Yu X."/>
            <person name="Liu D.K."/>
            <person name="Tu X.D."/>
            <person name="Liu B."/>
            <person name="Hao Y."/>
            <person name="Liao X.Y."/>
            <person name="Jiang Y.T."/>
            <person name="Sun W.H."/>
            <person name="Chen J."/>
            <person name="Chen Y.Q."/>
            <person name="Ai Y."/>
            <person name="Zhai J.W."/>
            <person name="Wu S.S."/>
            <person name="Zhou Z."/>
            <person name="Hsiao Y.Y."/>
            <person name="Wu W.L."/>
            <person name="Chen Y.Y."/>
            <person name="Lin Y.F."/>
            <person name="Hsu J.L."/>
            <person name="Li C.Y."/>
            <person name="Wang Z.W."/>
            <person name="Zhao X."/>
            <person name="Zhong W.Y."/>
            <person name="Ma X.K."/>
            <person name="Ma L."/>
            <person name="Huang J."/>
            <person name="Chen G.Z."/>
            <person name="Huang M.Z."/>
            <person name="Huang L."/>
            <person name="Peng D.H."/>
            <person name="Luo Y.B."/>
            <person name="Zou S.Q."/>
            <person name="Chen S.P."/>
            <person name="Lan S."/>
            <person name="Tsai W.C."/>
            <person name="Van de Peer Y."/>
            <person name="Liu Z.J."/>
        </authorList>
    </citation>
    <scope>NUCLEOTIDE SEQUENCE [LARGE SCALE GENOMIC DNA]</scope>
    <source>
        <strain evidence="1">Lor287</strain>
    </source>
</reference>
<name>A0AAP0BBQ5_9ASPA</name>
<accession>A0AAP0BBQ5</accession>
<dbReference type="Pfam" id="PF14868">
    <property type="entry name" value="DUF4487"/>
    <property type="match status" value="1"/>
</dbReference>
<evidence type="ECO:0000313" key="2">
    <source>
        <dbReference type="Proteomes" id="UP001418222"/>
    </source>
</evidence>
<dbReference type="PANTHER" id="PTHR36702:SF1">
    <property type="entry name" value="HOLLIDAY JUNCTION RESOLVASE"/>
    <property type="match status" value="1"/>
</dbReference>
<evidence type="ECO:0000313" key="1">
    <source>
        <dbReference type="EMBL" id="KAK8935331.1"/>
    </source>
</evidence>
<dbReference type="InterPro" id="IPR027902">
    <property type="entry name" value="DUF4487"/>
</dbReference>
<proteinExistence type="predicted"/>
<dbReference type="EMBL" id="JBBWWQ010000011">
    <property type="protein sequence ID" value="KAK8935331.1"/>
    <property type="molecule type" value="Genomic_DNA"/>
</dbReference>
<gene>
    <name evidence="1" type="ORF">KSP39_PZI013089</name>
</gene>
<dbReference type="AlphaFoldDB" id="A0AAP0BBQ5"/>
<sequence length="913" mass="101047">MGCYFEPSVAATRLILDSLSFSSAVISSMIKSPPLGEKVDMLIIENFIFEILSLTKSLILEFKRIYLIFSEALKLGQVVLDSAIKLCRAYYQAIRCNSHGTNVGRKENPLIDKENDHASHIIGITVYTIRNLFEIGTFAASAGGRLVTLLNISWKGVVCLLQLDKDVFLENVNVGEIILTLLSLTVDSLRCAAETWSASSTVTAPMIEAKRIFLPIKFYLINSVRISSEYPCNAMNICKEVVRCVVLISALCIILSKEVHLKAVSEAMVELLEPTSYLLLHTLLNSAGVKFDSKLQILAWIFPSEMDSCTLDLKKDICITELSVSLDSVFDVCSEALPVAESLLLGKVYLSLNLFKASSSLREEIKLEISRKLDNLLTIFKNEDVYSTILGLQIPILSVSVPPSKVIWQPMYSFVLTSLKAFMIVANSSTIIWSEMKIFLLRNIFHPHFLCLEIVKELVCFLIRHAENDMVNQIFEKLFLLMKAVASSKPSISPSSALRRMARSVSYLLSYAKSSVVDQVYSSIVIEDKSDLSSLMFVALLMEGFPLSFLSHKFKIIATKKIVSAFVSFIEINSKVLGMDAASLSRNSGLLGLPVHALSSALCSGLIQSDLKGVKLRLGWATSKRGREGPQMNGHDFFAKLLDRILATSSILGMLCALGEEETIIMHLTTSIFVEPDPALCQCLPHLATFLAGLSHIQIAEDDKCPISAAILELYHSLLRERHWALIHLALSAFGYFAARTPCTQLWRFVPHDAALSFDSATGSEANYDNFMTELKGFLEKEGALCEAPSCKEQLFCEGMELLQNGLETMRNALSQSDSLELKEEFAAHVSCLRDVISQLKKERKKCNGCILGMACIYSDIKSCSICLSVLILRFGQTPPEGGEIQIRCLERVVTYNKFCSGSHGGTGKEISI</sequence>
<dbReference type="Proteomes" id="UP001418222">
    <property type="component" value="Unassembled WGS sequence"/>
</dbReference>
<dbReference type="PANTHER" id="PTHR36702">
    <property type="entry name" value="HOLLIDAY JUNCTION RESOLVASE"/>
    <property type="match status" value="1"/>
</dbReference>